<name>A0A0F9ESP6_9ZZZZ</name>
<feature type="non-terminal residue" evidence="1">
    <location>
        <position position="1"/>
    </location>
</feature>
<sequence length="26" mass="3127">MWQIYEFDKKNPAVINGLVREFLNSN</sequence>
<protein>
    <submittedName>
        <fullName evidence="1">Uncharacterized protein</fullName>
    </submittedName>
</protein>
<accession>A0A0F9ESP6</accession>
<evidence type="ECO:0000313" key="1">
    <source>
        <dbReference type="EMBL" id="KKL77168.1"/>
    </source>
</evidence>
<comment type="caution">
    <text evidence="1">The sequence shown here is derived from an EMBL/GenBank/DDBJ whole genome shotgun (WGS) entry which is preliminary data.</text>
</comment>
<proteinExistence type="predicted"/>
<dbReference type="EMBL" id="LAZR01023830">
    <property type="protein sequence ID" value="KKL77168.1"/>
    <property type="molecule type" value="Genomic_DNA"/>
</dbReference>
<reference evidence="1" key="1">
    <citation type="journal article" date="2015" name="Nature">
        <title>Complex archaea that bridge the gap between prokaryotes and eukaryotes.</title>
        <authorList>
            <person name="Spang A."/>
            <person name="Saw J.H."/>
            <person name="Jorgensen S.L."/>
            <person name="Zaremba-Niedzwiedzka K."/>
            <person name="Martijn J."/>
            <person name="Lind A.E."/>
            <person name="van Eijk R."/>
            <person name="Schleper C."/>
            <person name="Guy L."/>
            <person name="Ettema T.J."/>
        </authorList>
    </citation>
    <scope>NUCLEOTIDE SEQUENCE</scope>
</reference>
<organism evidence="1">
    <name type="scientific">marine sediment metagenome</name>
    <dbReference type="NCBI Taxonomy" id="412755"/>
    <lineage>
        <taxon>unclassified sequences</taxon>
        <taxon>metagenomes</taxon>
        <taxon>ecological metagenomes</taxon>
    </lineage>
</organism>
<dbReference type="AlphaFoldDB" id="A0A0F9ESP6"/>
<gene>
    <name evidence="1" type="ORF">LCGC14_2037540</name>
</gene>